<dbReference type="GeneID" id="5482909"/>
<feature type="compositionally biased region" description="Basic and acidic residues" evidence="1">
    <location>
        <begin position="1"/>
        <end position="22"/>
    </location>
</feature>
<dbReference type="RefSeq" id="XP_001586763.1">
    <property type="nucleotide sequence ID" value="XM_001586713.1"/>
</dbReference>
<keyword evidence="3" id="KW-1185">Reference proteome</keyword>
<organism evidence="2 3">
    <name type="scientific">Sclerotinia sclerotiorum (strain ATCC 18683 / 1980 / Ss-1)</name>
    <name type="common">White mold</name>
    <name type="synonym">Whetzelinia sclerotiorum</name>
    <dbReference type="NCBI Taxonomy" id="665079"/>
    <lineage>
        <taxon>Eukaryota</taxon>
        <taxon>Fungi</taxon>
        <taxon>Dikarya</taxon>
        <taxon>Ascomycota</taxon>
        <taxon>Pezizomycotina</taxon>
        <taxon>Leotiomycetes</taxon>
        <taxon>Helotiales</taxon>
        <taxon>Sclerotiniaceae</taxon>
        <taxon>Sclerotinia</taxon>
    </lineage>
</organism>
<dbReference type="EMBL" id="CH476640">
    <property type="protein sequence ID" value="EDN97267.1"/>
    <property type="molecule type" value="Genomic_DNA"/>
</dbReference>
<gene>
    <name evidence="2" type="ORF">SS1G_11792</name>
</gene>
<proteinExistence type="predicted"/>
<feature type="region of interest" description="Disordered" evidence="1">
    <location>
        <begin position="114"/>
        <end position="145"/>
    </location>
</feature>
<protein>
    <recommendedName>
        <fullName evidence="4">Transcription factor domain-containing protein</fullName>
    </recommendedName>
</protein>
<dbReference type="Proteomes" id="UP000001312">
    <property type="component" value="Unassembled WGS sequence"/>
</dbReference>
<dbReference type="InParanoid" id="A7F3E6"/>
<feature type="region of interest" description="Disordered" evidence="1">
    <location>
        <begin position="1"/>
        <end position="32"/>
    </location>
</feature>
<name>A7F3E6_SCLS1</name>
<reference evidence="3" key="1">
    <citation type="journal article" date="2011" name="PLoS Genet.">
        <title>Genomic analysis of the necrotrophic fungal pathogens Sclerotinia sclerotiorum and Botrytis cinerea.</title>
        <authorList>
            <person name="Amselem J."/>
            <person name="Cuomo C.A."/>
            <person name="van Kan J.A."/>
            <person name="Viaud M."/>
            <person name="Benito E.P."/>
            <person name="Couloux A."/>
            <person name="Coutinho P.M."/>
            <person name="de Vries R.P."/>
            <person name="Dyer P.S."/>
            <person name="Fillinger S."/>
            <person name="Fournier E."/>
            <person name="Gout L."/>
            <person name="Hahn M."/>
            <person name="Kohn L."/>
            <person name="Lapalu N."/>
            <person name="Plummer K.M."/>
            <person name="Pradier J.M."/>
            <person name="Quevillon E."/>
            <person name="Sharon A."/>
            <person name="Simon A."/>
            <person name="ten Have A."/>
            <person name="Tudzynski B."/>
            <person name="Tudzynski P."/>
            <person name="Wincker P."/>
            <person name="Andrew M."/>
            <person name="Anthouard V."/>
            <person name="Beever R.E."/>
            <person name="Beffa R."/>
            <person name="Benoit I."/>
            <person name="Bouzid O."/>
            <person name="Brault B."/>
            <person name="Chen Z."/>
            <person name="Choquer M."/>
            <person name="Collemare J."/>
            <person name="Cotton P."/>
            <person name="Danchin E.G."/>
            <person name="Da Silva C."/>
            <person name="Gautier A."/>
            <person name="Giraud C."/>
            <person name="Giraud T."/>
            <person name="Gonzalez C."/>
            <person name="Grossetete S."/>
            <person name="Guldener U."/>
            <person name="Henrissat B."/>
            <person name="Howlett B.J."/>
            <person name="Kodira C."/>
            <person name="Kretschmer M."/>
            <person name="Lappartient A."/>
            <person name="Leroch M."/>
            <person name="Levis C."/>
            <person name="Mauceli E."/>
            <person name="Neuveglise C."/>
            <person name="Oeser B."/>
            <person name="Pearson M."/>
            <person name="Poulain J."/>
            <person name="Poussereau N."/>
            <person name="Quesneville H."/>
            <person name="Rascle C."/>
            <person name="Schumacher J."/>
            <person name="Segurens B."/>
            <person name="Sexton A."/>
            <person name="Silva E."/>
            <person name="Sirven C."/>
            <person name="Soanes D.M."/>
            <person name="Talbot N.J."/>
            <person name="Templeton M."/>
            <person name="Yandava C."/>
            <person name="Yarden O."/>
            <person name="Zeng Q."/>
            <person name="Rollins J.A."/>
            <person name="Lebrun M.H."/>
            <person name="Dickman M."/>
        </authorList>
    </citation>
    <scope>NUCLEOTIDE SEQUENCE [LARGE SCALE GENOMIC DNA]</scope>
    <source>
        <strain evidence="3">ATCC 18683 / 1980 / Ss-1</strain>
    </source>
</reference>
<feature type="compositionally biased region" description="Polar residues" evidence="1">
    <location>
        <begin position="132"/>
        <end position="145"/>
    </location>
</feature>
<evidence type="ECO:0000313" key="2">
    <source>
        <dbReference type="EMBL" id="EDN97267.1"/>
    </source>
</evidence>
<evidence type="ECO:0000313" key="3">
    <source>
        <dbReference type="Proteomes" id="UP000001312"/>
    </source>
</evidence>
<dbReference type="AlphaFoldDB" id="A7F3E6"/>
<evidence type="ECO:0008006" key="4">
    <source>
        <dbReference type="Google" id="ProtNLM"/>
    </source>
</evidence>
<dbReference type="KEGG" id="ssl:SS1G_11792"/>
<accession>A7F3E6</accession>
<sequence length="332" mass="36458">MDQDTAPKEPLTEAKISPKETPVDPQFTGVAPGKTGYPVQDLKFTVDGFGPSPGETLGGMEHSMFGNTDTINGNINYQDLMTWSHYPLDLDMYSMGSELSGSLVTAGFLESSETSSNSDPMFSGSLHPSPAMSHTKSASISSQSDANRQAKMVDIAVPILTDNSVVDFELLVAAESAWPLARCNPRLIPGPSTRTAIAYLENLEQHSKHDATWKSLDHDVEPAELQYGNGISVMPHNEGCILRLVYNWVMVDQELSLFHDTAPIMSITELETPMPGLECLWLAKDANEWSKIIQQTYIGNDWLLHPNPKLNHYSKNGMTCANSMPKTTQIVK</sequence>
<evidence type="ECO:0000256" key="1">
    <source>
        <dbReference type="SAM" id="MobiDB-lite"/>
    </source>
</evidence>